<dbReference type="EMBL" id="JABFTP020000103">
    <property type="protein sequence ID" value="KAL3277002.1"/>
    <property type="molecule type" value="Genomic_DNA"/>
</dbReference>
<organism evidence="2 3">
    <name type="scientific">Cryptolaemus montrouzieri</name>
    <dbReference type="NCBI Taxonomy" id="559131"/>
    <lineage>
        <taxon>Eukaryota</taxon>
        <taxon>Metazoa</taxon>
        <taxon>Ecdysozoa</taxon>
        <taxon>Arthropoda</taxon>
        <taxon>Hexapoda</taxon>
        <taxon>Insecta</taxon>
        <taxon>Pterygota</taxon>
        <taxon>Neoptera</taxon>
        <taxon>Endopterygota</taxon>
        <taxon>Coleoptera</taxon>
        <taxon>Polyphaga</taxon>
        <taxon>Cucujiformia</taxon>
        <taxon>Coccinelloidea</taxon>
        <taxon>Coccinellidae</taxon>
        <taxon>Scymninae</taxon>
        <taxon>Scymnini</taxon>
        <taxon>Cryptolaemus</taxon>
    </lineage>
</organism>
<accession>A0ABD2NF87</accession>
<gene>
    <name evidence="2" type="ORF">HHI36_012364</name>
</gene>
<dbReference type="SUPFAM" id="SSF81383">
    <property type="entry name" value="F-box domain"/>
    <property type="match status" value="1"/>
</dbReference>
<proteinExistence type="predicted"/>
<sequence>MSSVIIYNFYSLFSKMFKRKNSRKYPKNIVPAKRVRSSCYFDDLPPEIIVHIFSFIPIAELSKNICLVCKKWKKMLATPSLWKTIEADREVPTKILSKWVRDSPLLQQIHLSNRNDTDEIVSTIGKYSRNLQYIKLVNCLGSKASVCIKSKNLCRLMRRCRKLDTIHFSGVKILSCKFFQLLTTRRAFGHKRKSCSYFGPVNGRQMKSLLESLSKSELYGSASIAAAKKKIFIDLDNQSLESFEDLWRDMVNYDQTVNEMNLVPAEDNQP</sequence>
<dbReference type="InterPro" id="IPR032675">
    <property type="entry name" value="LRR_dom_sf"/>
</dbReference>
<protein>
    <recommendedName>
        <fullName evidence="1">F-box domain-containing protein</fullName>
    </recommendedName>
</protein>
<dbReference type="AlphaFoldDB" id="A0ABD2NF87"/>
<dbReference type="PROSITE" id="PS50181">
    <property type="entry name" value="FBOX"/>
    <property type="match status" value="1"/>
</dbReference>
<reference evidence="2 3" key="1">
    <citation type="journal article" date="2021" name="BMC Biol.">
        <title>Horizontally acquired antibacterial genes associated with adaptive radiation of ladybird beetles.</title>
        <authorList>
            <person name="Li H.S."/>
            <person name="Tang X.F."/>
            <person name="Huang Y.H."/>
            <person name="Xu Z.Y."/>
            <person name="Chen M.L."/>
            <person name="Du X.Y."/>
            <person name="Qiu B.Y."/>
            <person name="Chen P.T."/>
            <person name="Zhang W."/>
            <person name="Slipinski A."/>
            <person name="Escalona H.E."/>
            <person name="Waterhouse R.M."/>
            <person name="Zwick A."/>
            <person name="Pang H."/>
        </authorList>
    </citation>
    <scope>NUCLEOTIDE SEQUENCE [LARGE SCALE GENOMIC DNA]</scope>
    <source>
        <strain evidence="2">SYSU2018</strain>
    </source>
</reference>
<evidence type="ECO:0000313" key="2">
    <source>
        <dbReference type="EMBL" id="KAL3277002.1"/>
    </source>
</evidence>
<dbReference type="Gene3D" id="1.20.1280.50">
    <property type="match status" value="1"/>
</dbReference>
<dbReference type="InterPro" id="IPR036047">
    <property type="entry name" value="F-box-like_dom_sf"/>
</dbReference>
<keyword evidence="3" id="KW-1185">Reference proteome</keyword>
<dbReference type="Pfam" id="PF12937">
    <property type="entry name" value="F-box-like"/>
    <property type="match status" value="1"/>
</dbReference>
<evidence type="ECO:0000313" key="3">
    <source>
        <dbReference type="Proteomes" id="UP001516400"/>
    </source>
</evidence>
<dbReference type="SUPFAM" id="SSF52047">
    <property type="entry name" value="RNI-like"/>
    <property type="match status" value="1"/>
</dbReference>
<dbReference type="Gene3D" id="3.80.10.10">
    <property type="entry name" value="Ribonuclease Inhibitor"/>
    <property type="match status" value="1"/>
</dbReference>
<dbReference type="InterPro" id="IPR001810">
    <property type="entry name" value="F-box_dom"/>
</dbReference>
<feature type="domain" description="F-box" evidence="1">
    <location>
        <begin position="38"/>
        <end position="85"/>
    </location>
</feature>
<evidence type="ECO:0000259" key="1">
    <source>
        <dbReference type="PROSITE" id="PS50181"/>
    </source>
</evidence>
<comment type="caution">
    <text evidence="2">The sequence shown here is derived from an EMBL/GenBank/DDBJ whole genome shotgun (WGS) entry which is preliminary data.</text>
</comment>
<dbReference type="Proteomes" id="UP001516400">
    <property type="component" value="Unassembled WGS sequence"/>
</dbReference>
<name>A0ABD2NF87_9CUCU</name>